<sequence length="271" mass="30192">MDKKTRKHSICEKMPYIAVILGILIPSLLTGIGGSIGEMFSGNAGNIGICIFAVISMLIFWFWFSPEFKGFVKPKAPARDICILMILLGVLIIFTLIEPLFFYHSFYFNPSLNAAIMGITAGFGEETMFRILSLAIVMRYVSRERRLTAIILLAVIFGLSHAGNLAQGADLVMTASQVLHSTFLALLLTSLYLGTGSVIFPIFAHGLYDFICFTTDPLLSEDGILTQQYSTGRLMYEFIVIMIIGIFALCLISKNKLFKPNEIWAKIWSKE</sequence>
<dbReference type="GO" id="GO:0006508">
    <property type="term" value="P:proteolysis"/>
    <property type="evidence" value="ECO:0007669"/>
    <property type="project" value="UniProtKB-KW"/>
</dbReference>
<keyword evidence="1" id="KW-0472">Membrane</keyword>
<feature type="transmembrane region" description="Helical" evidence="1">
    <location>
        <begin position="84"/>
        <end position="103"/>
    </location>
</feature>
<dbReference type="Proteomes" id="UP000182584">
    <property type="component" value="Unassembled WGS sequence"/>
</dbReference>
<dbReference type="GO" id="GO:0080120">
    <property type="term" value="P:CAAX-box protein maturation"/>
    <property type="evidence" value="ECO:0007669"/>
    <property type="project" value="UniProtKB-ARBA"/>
</dbReference>
<evidence type="ECO:0000259" key="2">
    <source>
        <dbReference type="Pfam" id="PF02517"/>
    </source>
</evidence>
<dbReference type="RefSeq" id="WP_074757431.1">
    <property type="nucleotide sequence ID" value="NZ_FOGJ01000021.1"/>
</dbReference>
<evidence type="ECO:0000313" key="4">
    <source>
        <dbReference type="Proteomes" id="UP000182584"/>
    </source>
</evidence>
<dbReference type="eggNOG" id="COG1266">
    <property type="taxonomic scope" value="Bacteria"/>
</dbReference>
<dbReference type="OrthoDB" id="1998369at2"/>
<gene>
    <name evidence="3" type="ORF">SAMN04487884_12138</name>
</gene>
<keyword evidence="3" id="KW-0645">Protease</keyword>
<dbReference type="InterPro" id="IPR003675">
    <property type="entry name" value="Rce1/LyrA-like_dom"/>
</dbReference>
<feature type="transmembrane region" description="Helical" evidence="1">
    <location>
        <begin position="43"/>
        <end position="64"/>
    </location>
</feature>
<organism evidence="3 4">
    <name type="scientific">Butyrivibrio fibrisolvens</name>
    <dbReference type="NCBI Taxonomy" id="831"/>
    <lineage>
        <taxon>Bacteria</taxon>
        <taxon>Bacillati</taxon>
        <taxon>Bacillota</taxon>
        <taxon>Clostridia</taxon>
        <taxon>Lachnospirales</taxon>
        <taxon>Lachnospiraceae</taxon>
        <taxon>Butyrivibrio</taxon>
    </lineage>
</organism>
<feature type="transmembrane region" description="Helical" evidence="1">
    <location>
        <begin position="147"/>
        <end position="166"/>
    </location>
</feature>
<evidence type="ECO:0000256" key="1">
    <source>
        <dbReference type="SAM" id="Phobius"/>
    </source>
</evidence>
<keyword evidence="1" id="KW-0812">Transmembrane</keyword>
<keyword evidence="1" id="KW-1133">Transmembrane helix</keyword>
<reference evidence="3 4" key="1">
    <citation type="submission" date="2016-10" db="EMBL/GenBank/DDBJ databases">
        <authorList>
            <person name="de Groot N.N."/>
        </authorList>
    </citation>
    <scope>NUCLEOTIDE SEQUENCE [LARGE SCALE GENOMIC DNA]</scope>
    <source>
        <strain evidence="3 4">AR40</strain>
    </source>
</reference>
<feature type="domain" description="CAAX prenyl protease 2/Lysostaphin resistance protein A-like" evidence="2">
    <location>
        <begin position="111"/>
        <end position="211"/>
    </location>
</feature>
<evidence type="ECO:0000313" key="3">
    <source>
        <dbReference type="EMBL" id="SES16735.1"/>
    </source>
</evidence>
<dbReference type="GO" id="GO:0004175">
    <property type="term" value="F:endopeptidase activity"/>
    <property type="evidence" value="ECO:0007669"/>
    <property type="project" value="UniProtKB-ARBA"/>
</dbReference>
<protein>
    <submittedName>
        <fullName evidence="3">CAAX protease self-immunity</fullName>
    </submittedName>
</protein>
<feature type="transmembrane region" description="Helical" evidence="1">
    <location>
        <begin position="178"/>
        <end position="203"/>
    </location>
</feature>
<dbReference type="AlphaFoldDB" id="A0A1H9V4V0"/>
<keyword evidence="3" id="KW-0378">Hydrolase</keyword>
<dbReference type="Pfam" id="PF02517">
    <property type="entry name" value="Rce1-like"/>
    <property type="match status" value="1"/>
</dbReference>
<feature type="transmembrane region" description="Helical" evidence="1">
    <location>
        <begin position="234"/>
        <end position="252"/>
    </location>
</feature>
<proteinExistence type="predicted"/>
<accession>A0A1H9V4V0</accession>
<name>A0A1H9V4V0_BUTFI</name>
<dbReference type="EMBL" id="FOGJ01000021">
    <property type="protein sequence ID" value="SES16735.1"/>
    <property type="molecule type" value="Genomic_DNA"/>
</dbReference>
<feature type="transmembrane region" description="Helical" evidence="1">
    <location>
        <begin position="16"/>
        <end position="37"/>
    </location>
</feature>